<dbReference type="GO" id="GO:0031177">
    <property type="term" value="F:phosphopantetheine binding"/>
    <property type="evidence" value="ECO:0007669"/>
    <property type="project" value="InterPro"/>
</dbReference>
<feature type="domain" description="Carrier" evidence="4">
    <location>
        <begin position="969"/>
        <end position="1044"/>
    </location>
</feature>
<evidence type="ECO:0000256" key="1">
    <source>
        <dbReference type="ARBA" id="ARBA00001957"/>
    </source>
</evidence>
<dbReference type="Gene3D" id="3.30.559.10">
    <property type="entry name" value="Chloramphenicol acetyltransferase-like domain"/>
    <property type="match status" value="2"/>
</dbReference>
<dbReference type="PANTHER" id="PTHR45527:SF1">
    <property type="entry name" value="FATTY ACID SYNTHASE"/>
    <property type="match status" value="1"/>
</dbReference>
<dbReference type="PROSITE" id="PS00455">
    <property type="entry name" value="AMP_BINDING"/>
    <property type="match status" value="1"/>
</dbReference>
<dbReference type="InterPro" id="IPR025110">
    <property type="entry name" value="AMP-bd_C"/>
</dbReference>
<dbReference type="FunFam" id="3.30.559.30:FF:000001">
    <property type="entry name" value="Non-ribosomal peptide synthetase"/>
    <property type="match status" value="1"/>
</dbReference>
<dbReference type="InterPro" id="IPR006162">
    <property type="entry name" value="Ppantetheine_attach_site"/>
</dbReference>
<dbReference type="InterPro" id="IPR020845">
    <property type="entry name" value="AMP-binding_CS"/>
</dbReference>
<dbReference type="InterPro" id="IPR023213">
    <property type="entry name" value="CAT-like_dom_sf"/>
</dbReference>
<dbReference type="OrthoDB" id="2472181at2"/>
<dbReference type="Gene3D" id="3.30.300.30">
    <property type="match status" value="1"/>
</dbReference>
<organism evidence="5 6">
    <name type="scientific">Rhodococcus triatomae</name>
    <dbReference type="NCBI Taxonomy" id="300028"/>
    <lineage>
        <taxon>Bacteria</taxon>
        <taxon>Bacillati</taxon>
        <taxon>Actinomycetota</taxon>
        <taxon>Actinomycetes</taxon>
        <taxon>Mycobacteriales</taxon>
        <taxon>Nocardiaceae</taxon>
        <taxon>Rhodococcus</taxon>
    </lineage>
</organism>
<dbReference type="PROSITE" id="PS00012">
    <property type="entry name" value="PHOSPHOPANTETHEINE"/>
    <property type="match status" value="1"/>
</dbReference>
<sequence length="1559" mass="168061">MRRRGVTDRRATDLFPLSAPQRGMWFAQQVSPEVPVNIAQFVELVGDVDVTLLSESMVTAARELGSGFVRVVEVDGVAWQRVDHGLDASVGYVDLRSEPDPRAAAEAWMTAEYTAPLDVHTDRLMASTVLHLEQDVYYWYSRAHHIVLDGMGAFTLVDRAAALYTAARAGAPAKPAAAADLVQLSTIETEYRDSPRYRKDRQYWSERVGDGVEPFTLADRHAPPQSRSRTSRMQLPDTTVAKLDAARSRRDSSTAFEMIAGIAAFLARMSGREDVVLSLPVTARTTAVLRRSGGMVSNVVPLRFTVRPETTATELVAAARVEVTAALRHQRYPHVDILRDAGSDARGFFGPLVNIMLFHNEITVGDTVGRLEVLSTGPISDLAVNVYQGVAGSTLHLDLEANPELYPEDVLASHHTRLRDFLDAFFMLGDGPVGDLEILTIAERTALVPASGPAAPLPRTLPQLLRRAVDLGSDGEALTAPGRDGRFRTLSYRELDESTNRLARLLTDHGVGPEVAVAVALPRSVESVSATWAVAKTGAAFVPVDPTYPTERIEYMVADCGAPIGLTTRDLRPTLPDCVHWILCDDELAGRLDAYPSTPIEDDERTPRLRLDHIAYVIYTSGSTGRPKGVAVTHRGLAALAADERDRLSVTARSRTLHFASPSFDASVFELMMAIGAGATVVAAPTTIYGGGELHDFLAEHRITHAFCTPGALASVEPEGLDDLGVVVVAGDRCPPELVARWAPGRRMFNAYGPSETTIMSSSTTDMVAGEPVSIGAPTRGVSLSVLDRRLRPVPTGVVGELYVTGDSLARGYVSRPGQTSERFVANPFGAGRMYRTGDVVRWVPGRDGRPVLEFHGRTDFQVKIRGFRIELGDIDAALAGHPDVRTAHSIGFDAPGHATRLVSYVVAEDEKAADVEELLEHLATKLPRYMVPSAVVVLDEFPLTPAGKIDRVALPVPGFVAESVDATAPRTRTESVLGEIFAAVLGVDSVGVHADFFALGGSSLSATQLVSRINAALDVRVTVREVFENPTVADLAEIADGAAAPSRPALAPRPRPDTVPLSIAQQRMWFLNRFDPGSAAYNLPISLRMTGTLDVAALRLALADVLERHEALRTIYPETESGACQSVAPVADALPPLEITDLTGADAATEIDAHLAALAGRGFDLTVDVPFRAALLRVDTDTHVLALVVHHISADGWSMAPLAGDVMAAYSARLDGHEPQWEPLPVQYSDFTLWQHEVLGDENDGTSLAARQIDFWKNALRGIPGSIELPTDRPRPAQPSFRGGRVETLLDGTAHEMLQRLAREQGTTLFMVVHAALATLLHRVAATDDVVIGTPVAGRGDEALDRLVGMFVNTAVLRTTVDGGEGFASLLARVKDADLAAFAHTDVPFERLVDVLSPVRSTSHHPLFQVMLSFQNTPRAAVELRDLHVEAAEIEVHAAKFDLQLDIAERHSVDGTPNGVALQWTYATDLFDESTVRTLAERYIRVLAAVVADPQIVVGDIGVLAADEYGVLERVNATAVDVPDLSLVSLFSDAVSRFPGGVAVTFEGVSLSYGEFDA</sequence>
<dbReference type="FunFam" id="1.10.1200.10:FF:000016">
    <property type="entry name" value="Non-ribosomal peptide synthase"/>
    <property type="match status" value="1"/>
</dbReference>
<dbReference type="SMART" id="SM00823">
    <property type="entry name" value="PKS_PP"/>
    <property type="match status" value="1"/>
</dbReference>
<dbReference type="Gene3D" id="1.10.1200.10">
    <property type="entry name" value="ACP-like"/>
    <property type="match status" value="1"/>
</dbReference>
<name>A0A1G8NXS3_9NOCA</name>
<dbReference type="GO" id="GO:0005737">
    <property type="term" value="C:cytoplasm"/>
    <property type="evidence" value="ECO:0007669"/>
    <property type="project" value="TreeGrafter"/>
</dbReference>
<dbReference type="Gene3D" id="3.30.559.30">
    <property type="entry name" value="Nonribosomal peptide synthetase, condensation domain"/>
    <property type="match status" value="2"/>
</dbReference>
<keyword evidence="3" id="KW-0597">Phosphoprotein</keyword>
<evidence type="ECO:0000313" key="6">
    <source>
        <dbReference type="Proteomes" id="UP000183263"/>
    </source>
</evidence>
<accession>A0A1G8NXS3</accession>
<dbReference type="InterPro" id="IPR000873">
    <property type="entry name" value="AMP-dep_synth/lig_dom"/>
</dbReference>
<dbReference type="SUPFAM" id="SSF47336">
    <property type="entry name" value="ACP-like"/>
    <property type="match status" value="1"/>
</dbReference>
<dbReference type="GO" id="GO:0044550">
    <property type="term" value="P:secondary metabolite biosynthetic process"/>
    <property type="evidence" value="ECO:0007669"/>
    <property type="project" value="TreeGrafter"/>
</dbReference>
<evidence type="ECO:0000259" key="4">
    <source>
        <dbReference type="PROSITE" id="PS50075"/>
    </source>
</evidence>
<dbReference type="GO" id="GO:0043041">
    <property type="term" value="P:amino acid activation for nonribosomal peptide biosynthetic process"/>
    <property type="evidence" value="ECO:0007669"/>
    <property type="project" value="TreeGrafter"/>
</dbReference>
<dbReference type="Gene3D" id="2.30.38.10">
    <property type="entry name" value="Luciferase, Domain 3"/>
    <property type="match status" value="1"/>
</dbReference>
<protein>
    <submittedName>
        <fullName evidence="5">Amino acid adenylation domain-containing protein</fullName>
    </submittedName>
</protein>
<dbReference type="GO" id="GO:0072330">
    <property type="term" value="P:monocarboxylic acid biosynthetic process"/>
    <property type="evidence" value="ECO:0007669"/>
    <property type="project" value="UniProtKB-ARBA"/>
</dbReference>
<gene>
    <name evidence="5" type="ORF">SAMN05444695_1121</name>
</gene>
<proteinExistence type="predicted"/>
<dbReference type="FunFam" id="3.30.300.30:FF:000010">
    <property type="entry name" value="Enterobactin synthetase component F"/>
    <property type="match status" value="1"/>
</dbReference>
<dbReference type="GO" id="GO:0008610">
    <property type="term" value="P:lipid biosynthetic process"/>
    <property type="evidence" value="ECO:0007669"/>
    <property type="project" value="UniProtKB-ARBA"/>
</dbReference>
<dbReference type="Gene3D" id="3.40.50.980">
    <property type="match status" value="2"/>
</dbReference>
<dbReference type="Proteomes" id="UP000183263">
    <property type="component" value="Unassembled WGS sequence"/>
</dbReference>
<dbReference type="GO" id="GO:0003824">
    <property type="term" value="F:catalytic activity"/>
    <property type="evidence" value="ECO:0007669"/>
    <property type="project" value="InterPro"/>
</dbReference>
<dbReference type="InterPro" id="IPR036736">
    <property type="entry name" value="ACP-like_sf"/>
</dbReference>
<dbReference type="SUPFAM" id="SSF56801">
    <property type="entry name" value="Acetyl-CoA synthetase-like"/>
    <property type="match status" value="2"/>
</dbReference>
<dbReference type="EMBL" id="FNDN01000012">
    <property type="protein sequence ID" value="SDI85013.1"/>
    <property type="molecule type" value="Genomic_DNA"/>
</dbReference>
<dbReference type="Pfam" id="PF00668">
    <property type="entry name" value="Condensation"/>
    <property type="match status" value="2"/>
</dbReference>
<feature type="non-terminal residue" evidence="5">
    <location>
        <position position="1559"/>
    </location>
</feature>
<reference evidence="5 6" key="1">
    <citation type="submission" date="2016-10" db="EMBL/GenBank/DDBJ databases">
        <authorList>
            <person name="de Groot N.N."/>
        </authorList>
    </citation>
    <scope>NUCLEOTIDE SEQUENCE [LARGE SCALE GENOMIC DNA]</scope>
    <source>
        <strain evidence="5 6">DSM 44892</strain>
    </source>
</reference>
<dbReference type="SUPFAM" id="SSF52777">
    <property type="entry name" value="CoA-dependent acyltransferases"/>
    <property type="match status" value="4"/>
</dbReference>
<dbReference type="CDD" id="cd19540">
    <property type="entry name" value="LCL_NRPS-like"/>
    <property type="match status" value="1"/>
</dbReference>
<dbReference type="InterPro" id="IPR020806">
    <property type="entry name" value="PKS_PP-bd"/>
</dbReference>
<dbReference type="PANTHER" id="PTHR45527">
    <property type="entry name" value="NONRIBOSOMAL PEPTIDE SYNTHETASE"/>
    <property type="match status" value="1"/>
</dbReference>
<dbReference type="InterPro" id="IPR010071">
    <property type="entry name" value="AA_adenyl_dom"/>
</dbReference>
<dbReference type="InterPro" id="IPR001242">
    <property type="entry name" value="Condensation_dom"/>
</dbReference>
<dbReference type="NCBIfam" id="TIGR01733">
    <property type="entry name" value="AA-adenyl-dom"/>
    <property type="match status" value="1"/>
</dbReference>
<evidence type="ECO:0000256" key="2">
    <source>
        <dbReference type="ARBA" id="ARBA00022450"/>
    </source>
</evidence>
<dbReference type="InterPro" id="IPR045851">
    <property type="entry name" value="AMP-bd_C_sf"/>
</dbReference>
<comment type="cofactor">
    <cofactor evidence="1">
        <name>pantetheine 4'-phosphate</name>
        <dbReference type="ChEBI" id="CHEBI:47942"/>
    </cofactor>
</comment>
<dbReference type="FunFam" id="3.40.50.980:FF:000001">
    <property type="entry name" value="Non-ribosomal peptide synthetase"/>
    <property type="match status" value="1"/>
</dbReference>
<dbReference type="InterPro" id="IPR009081">
    <property type="entry name" value="PP-bd_ACP"/>
</dbReference>
<dbReference type="Pfam" id="PF00501">
    <property type="entry name" value="AMP-binding"/>
    <property type="match status" value="1"/>
</dbReference>
<keyword evidence="6" id="KW-1185">Reference proteome</keyword>
<dbReference type="Pfam" id="PF00550">
    <property type="entry name" value="PP-binding"/>
    <property type="match status" value="1"/>
</dbReference>
<dbReference type="UniPathway" id="UPA00011"/>
<evidence type="ECO:0000256" key="3">
    <source>
        <dbReference type="ARBA" id="ARBA00022553"/>
    </source>
</evidence>
<dbReference type="PROSITE" id="PS50075">
    <property type="entry name" value="CARRIER"/>
    <property type="match status" value="1"/>
</dbReference>
<dbReference type="Pfam" id="PF13193">
    <property type="entry name" value="AMP-binding_C"/>
    <property type="match status" value="1"/>
</dbReference>
<keyword evidence="2" id="KW-0596">Phosphopantetheine</keyword>
<evidence type="ECO:0000313" key="5">
    <source>
        <dbReference type="EMBL" id="SDI85013.1"/>
    </source>
</evidence>